<dbReference type="HOGENOM" id="CLU_052145_0_0_9"/>
<reference evidence="13 14" key="1">
    <citation type="journal article" date="2011" name="J. Bacteriol.">
        <title>Complete genome sequence of Paenibacillus polymyxa SC2, a strain of plant growth-promoting Rhizobacterium with broad-spectrum antimicrobial activity.</title>
        <authorList>
            <person name="Ma M."/>
            <person name="Wang C."/>
            <person name="Ding Y."/>
            <person name="Li L."/>
            <person name="Shen D."/>
            <person name="Jiang X."/>
            <person name="Guan D."/>
            <person name="Cao F."/>
            <person name="Chen H."/>
            <person name="Feng R."/>
            <person name="Wang X."/>
            <person name="Ge Y."/>
            <person name="Yao L."/>
            <person name="Bing X."/>
            <person name="Yang X."/>
            <person name="Li J."/>
            <person name="Du B."/>
        </authorList>
    </citation>
    <scope>NUCLEOTIDE SEQUENCE [LARGE SCALE GENOMIC DNA]</scope>
    <source>
        <strain evidence="13 14">SC2</strain>
        <plasmid evidence="14">pSC2</plasmid>
    </source>
</reference>
<name>E3EK59_PAEPS</name>
<evidence type="ECO:0000256" key="5">
    <source>
        <dbReference type="ARBA" id="ARBA00022840"/>
    </source>
</evidence>
<evidence type="ECO:0000256" key="3">
    <source>
        <dbReference type="ARBA" id="ARBA00022723"/>
    </source>
</evidence>
<evidence type="ECO:0000256" key="9">
    <source>
        <dbReference type="ARBA" id="ARBA00044145"/>
    </source>
</evidence>
<protein>
    <recommendedName>
        <fullName evidence="9">Cyclic GMP-AMP synthase</fullName>
    </recommendedName>
</protein>
<keyword evidence="5" id="KW-0067">ATP-binding</keyword>
<evidence type="ECO:0000313" key="14">
    <source>
        <dbReference type="Proteomes" id="UP000006868"/>
    </source>
</evidence>
<evidence type="ECO:0000256" key="1">
    <source>
        <dbReference type="ARBA" id="ARBA00022679"/>
    </source>
</evidence>
<gene>
    <name evidence="13" type="ORF">PPSC2_26325</name>
</gene>
<dbReference type="eggNOG" id="COG1746">
    <property type="taxonomic scope" value="Bacteria"/>
</dbReference>
<keyword evidence="4" id="KW-0547">Nucleotide-binding</keyword>
<dbReference type="KEGG" id="ppm:PPSC2_26325"/>
<dbReference type="RefSeq" id="WP_013386182.1">
    <property type="nucleotide sequence ID" value="NC_014628.2"/>
</dbReference>
<dbReference type="GO" id="GO:0016779">
    <property type="term" value="F:nucleotidyltransferase activity"/>
    <property type="evidence" value="ECO:0007669"/>
    <property type="project" value="UniProtKB-KW"/>
</dbReference>
<dbReference type="GO" id="GO:0051607">
    <property type="term" value="P:defense response to virus"/>
    <property type="evidence" value="ECO:0007669"/>
    <property type="project" value="UniProtKB-KW"/>
</dbReference>
<keyword evidence="7" id="KW-0546">Nucleotide metabolism</keyword>
<comment type="catalytic activity">
    <reaction evidence="10">
        <text>GTP + ATP = 3',3'-cGAMP + 2 diphosphate</text>
        <dbReference type="Rhea" id="RHEA:35647"/>
        <dbReference type="ChEBI" id="CHEBI:30616"/>
        <dbReference type="ChEBI" id="CHEBI:33019"/>
        <dbReference type="ChEBI" id="CHEBI:37565"/>
        <dbReference type="ChEBI" id="CHEBI:71501"/>
    </reaction>
    <physiologicalReaction direction="left-to-right" evidence="10">
        <dbReference type="Rhea" id="RHEA:35648"/>
    </physiologicalReaction>
</comment>
<evidence type="ECO:0000256" key="10">
    <source>
        <dbReference type="ARBA" id="ARBA00048304"/>
    </source>
</evidence>
<keyword evidence="13" id="KW-0614">Plasmid</keyword>
<evidence type="ECO:0000256" key="8">
    <source>
        <dbReference type="ARBA" id="ARBA00023118"/>
    </source>
</evidence>
<keyword evidence="6" id="KW-0460">Magnesium</keyword>
<dbReference type="PATRIC" id="fig|886882.15.peg.5545"/>
<evidence type="ECO:0000313" key="13">
    <source>
        <dbReference type="EMBL" id="ADO59768.1"/>
    </source>
</evidence>
<evidence type="ECO:0000256" key="2">
    <source>
        <dbReference type="ARBA" id="ARBA00022695"/>
    </source>
</evidence>
<proteinExistence type="predicted"/>
<evidence type="ECO:0000256" key="6">
    <source>
        <dbReference type="ARBA" id="ARBA00022842"/>
    </source>
</evidence>
<keyword evidence="2" id="KW-0548">Nucleotidyltransferase</keyword>
<dbReference type="GO" id="GO:0005524">
    <property type="term" value="F:ATP binding"/>
    <property type="evidence" value="ECO:0007669"/>
    <property type="project" value="UniProtKB-KW"/>
</dbReference>
<dbReference type="InterPro" id="IPR040511">
    <property type="entry name" value="AGS_C"/>
</dbReference>
<dbReference type="GO" id="GO:0046872">
    <property type="term" value="F:metal ion binding"/>
    <property type="evidence" value="ECO:0007669"/>
    <property type="project" value="UniProtKB-KW"/>
</dbReference>
<evidence type="ECO:0000256" key="7">
    <source>
        <dbReference type="ARBA" id="ARBA00023080"/>
    </source>
</evidence>
<evidence type="ECO:0000259" key="12">
    <source>
        <dbReference type="Pfam" id="PF21654"/>
    </source>
</evidence>
<sequence>MYNLNTKFKTFYHSEVVLPKAEKQKLFNKKNINIKRLKEGLEEYNAENGTNHNSAETPIVQGSVAMSTVVQNEENDYDIDVAIVFDKSNLPEGTTKTKNVIVNALTRKCSQFNVEPEAKTNCVRIVYAENYHIDFAIYRRFTDENGEYKYEHCGSEWRERNPRAITKWFLDQNKDKEYKLREIVRLMKMFSKSRSGWANMPGGLIQSVLADEKFQSYDRTDERFYYTMVSIRDRLAVDKEVYNPTDTTKSLKLVSSDSTKMDNLYNRLNDKLIKLDILFDSDCTYKQAVEAWENFFNHSYWTDLKQEERAQLTKSYSQLSESQVYYDYRETEEYISNMFPVNLKFNLELDCVVSKNDKRVGWLQAMLQRRELLLPEHGLNFRAQTDAPMPYEVYWKVRNRGDIAKQKDCIRGQIKRTDSLYHVEETSFKGDHYVECYIIKSGECVAKGKVDVPIRV</sequence>
<feature type="domain" description="Adenylyl/Guanylyl and SMODS C-terminal sensor" evidence="11">
    <location>
        <begin position="330"/>
        <end position="455"/>
    </location>
</feature>
<evidence type="ECO:0000256" key="4">
    <source>
        <dbReference type="ARBA" id="ARBA00022741"/>
    </source>
</evidence>
<dbReference type="Pfam" id="PF21654">
    <property type="entry name" value="DncV-like_NTFase"/>
    <property type="match status" value="1"/>
</dbReference>
<evidence type="ECO:0000259" key="11">
    <source>
        <dbReference type="Pfam" id="PF18134"/>
    </source>
</evidence>
<dbReference type="EMBL" id="CP002214">
    <property type="protein sequence ID" value="ADO59768.1"/>
    <property type="molecule type" value="Genomic_DNA"/>
</dbReference>
<feature type="domain" description="Cyclic GMP-AMP synthase DncV-like nucleotidyltransferase" evidence="12">
    <location>
        <begin position="60"/>
        <end position="138"/>
    </location>
</feature>
<organism evidence="13 14">
    <name type="scientific">Paenibacillus polymyxa (strain SC2)</name>
    <name type="common">Bacillus polymyxa</name>
    <dbReference type="NCBI Taxonomy" id="886882"/>
    <lineage>
        <taxon>Bacteria</taxon>
        <taxon>Bacillati</taxon>
        <taxon>Bacillota</taxon>
        <taxon>Bacilli</taxon>
        <taxon>Bacillales</taxon>
        <taxon>Paenibacillaceae</taxon>
        <taxon>Paenibacillus</taxon>
    </lineage>
</organism>
<keyword evidence="8" id="KW-0051">Antiviral defense</keyword>
<dbReference type="Proteomes" id="UP000006868">
    <property type="component" value="Plasmid pSC2"/>
</dbReference>
<dbReference type="OrthoDB" id="7572058at2"/>
<keyword evidence="3" id="KW-0479">Metal-binding</keyword>
<accession>E3EK59</accession>
<dbReference type="Pfam" id="PF18134">
    <property type="entry name" value="AGS_C"/>
    <property type="match status" value="1"/>
</dbReference>
<dbReference type="InterPro" id="IPR048445">
    <property type="entry name" value="DncV-like_NTFase"/>
</dbReference>
<dbReference type="AlphaFoldDB" id="E3EK59"/>
<dbReference type="GO" id="GO:0009117">
    <property type="term" value="P:nucleotide metabolic process"/>
    <property type="evidence" value="ECO:0007669"/>
    <property type="project" value="UniProtKB-KW"/>
</dbReference>
<geneLocation type="plasmid" evidence="13 14">
    <name>pSC2</name>
</geneLocation>
<keyword evidence="1" id="KW-0808">Transferase</keyword>